<keyword evidence="2" id="KW-1185">Reference proteome</keyword>
<dbReference type="OrthoDB" id="9816564at2"/>
<dbReference type="RefSeq" id="WP_004355710.1">
    <property type="nucleotide sequence ID" value="NZ_AMXF01000003.1"/>
</dbReference>
<accession>N6ZX81</accession>
<dbReference type="PANTHER" id="PTHR12526">
    <property type="entry name" value="GLYCOSYLTRANSFERASE"/>
    <property type="match status" value="1"/>
</dbReference>
<dbReference type="CDD" id="cd03801">
    <property type="entry name" value="GT4_PimA-like"/>
    <property type="match status" value="1"/>
</dbReference>
<sequence>MRVLVLCDRYPDSYQDGLLLRVLHLARWIGVRHDLDLIAYHDGERSPEHEEFFRRVWTVPRPRAKAAPGWLAPFTGWAVRDFYPPSVELCDLLECELRADEYDLVWDAGASIFQQLPSGWDHVPVVADLVDDMVLTSRRALLATKGFSARLRQLKYLSLYYRFERYVMRRAAVCVVVSEEDAESFRRVSPTVPVSVVQNGVDLDYFAPSDRPQIPGRLVFEGSMAFGPNQLAAIHLVTEVMPLVWAQRPDATVTLVGRDPSAEILALRSDRVQVTGSVPDVRPYVQEAEVFVCPLLSGAGIKNKLLQAWAMGKAVVATTVSVGGLKVLQGRNVIVANAAREMADAVLDLLANPLKRQLLGDEGRQTVAAEYSWAGRAASFEGLLMQAANAGQAGGRLTGKV</sequence>
<proteinExistence type="predicted"/>
<dbReference type="Proteomes" id="UP000013047">
    <property type="component" value="Unassembled WGS sequence"/>
</dbReference>
<protein>
    <submittedName>
        <fullName evidence="1">Group 1 glycosyl transferase</fullName>
    </submittedName>
</protein>
<dbReference type="Pfam" id="PF13692">
    <property type="entry name" value="Glyco_trans_1_4"/>
    <property type="match status" value="1"/>
</dbReference>
<keyword evidence="1" id="KW-0808">Transferase</keyword>
<dbReference type="SUPFAM" id="SSF53756">
    <property type="entry name" value="UDP-Glycosyltransferase/glycogen phosphorylase"/>
    <property type="match status" value="1"/>
</dbReference>
<reference evidence="1 2" key="1">
    <citation type="submission" date="2012-09" db="EMBL/GenBank/DDBJ databases">
        <title>Draft Genome Sequences of 6 Strains from Genus Thauera.</title>
        <authorList>
            <person name="Liu B."/>
            <person name="Shapleigh J.P."/>
            <person name="Frostegard A.H."/>
        </authorList>
    </citation>
    <scope>NUCLEOTIDE SEQUENCE [LARGE SCALE GENOMIC DNA]</scope>
    <source>
        <strain evidence="1 2">B4P</strain>
    </source>
</reference>
<evidence type="ECO:0000313" key="1">
    <source>
        <dbReference type="EMBL" id="ENO98908.1"/>
    </source>
</evidence>
<dbReference type="Gene3D" id="3.40.50.2000">
    <property type="entry name" value="Glycogen Phosphorylase B"/>
    <property type="match status" value="2"/>
</dbReference>
<name>N6ZX81_9RHOO</name>
<organism evidence="1 2">
    <name type="scientific">Thauera phenylacetica B4P</name>
    <dbReference type="NCBI Taxonomy" id="1234382"/>
    <lineage>
        <taxon>Bacteria</taxon>
        <taxon>Pseudomonadati</taxon>
        <taxon>Pseudomonadota</taxon>
        <taxon>Betaproteobacteria</taxon>
        <taxon>Rhodocyclales</taxon>
        <taxon>Zoogloeaceae</taxon>
        <taxon>Thauera</taxon>
    </lineage>
</organism>
<dbReference type="GO" id="GO:0016757">
    <property type="term" value="F:glycosyltransferase activity"/>
    <property type="evidence" value="ECO:0007669"/>
    <property type="project" value="TreeGrafter"/>
</dbReference>
<comment type="caution">
    <text evidence="1">The sequence shown here is derived from an EMBL/GenBank/DDBJ whole genome shotgun (WGS) entry which is preliminary data.</text>
</comment>
<dbReference type="EMBL" id="AMXF01000003">
    <property type="protein sequence ID" value="ENO98908.1"/>
    <property type="molecule type" value="Genomic_DNA"/>
</dbReference>
<gene>
    <name evidence="1" type="ORF">C667_01553</name>
</gene>
<evidence type="ECO:0000313" key="2">
    <source>
        <dbReference type="Proteomes" id="UP000013047"/>
    </source>
</evidence>
<dbReference type="AlphaFoldDB" id="N6ZX81"/>
<dbReference type="PANTHER" id="PTHR12526:SF600">
    <property type="entry name" value="GLYCOSYL TRANSFERASE GROUP 1"/>
    <property type="match status" value="1"/>
</dbReference>